<feature type="transmembrane region" description="Helical" evidence="6">
    <location>
        <begin position="12"/>
        <end position="33"/>
    </location>
</feature>
<reference evidence="9 10" key="1">
    <citation type="submission" date="2018-08" db="EMBL/GenBank/DDBJ databases">
        <authorList>
            <person name="Khan S.A."/>
            <person name="Jeon C.O."/>
            <person name="Chun B.H."/>
            <person name="Jeong S.E."/>
        </authorList>
    </citation>
    <scope>NUCLEOTIDE SEQUENCE [LARGE SCALE GENOMIC DNA]</scope>
    <source>
        <strain evidence="9 10">S-16</strain>
    </source>
</reference>
<dbReference type="SUPFAM" id="SSF58104">
    <property type="entry name" value="Methyl-accepting chemotaxis protein (MCP) signaling domain"/>
    <property type="match status" value="1"/>
</dbReference>
<feature type="coiled-coil region" evidence="5">
    <location>
        <begin position="72"/>
        <end position="109"/>
    </location>
</feature>
<keyword evidence="6" id="KW-0812">Transmembrane</keyword>
<dbReference type="Gene3D" id="1.10.287.950">
    <property type="entry name" value="Methyl-accepting chemotaxis protein"/>
    <property type="match status" value="1"/>
</dbReference>
<dbReference type="GO" id="GO:0006935">
    <property type="term" value="P:chemotaxis"/>
    <property type="evidence" value="ECO:0007669"/>
    <property type="project" value="TreeGrafter"/>
</dbReference>
<protein>
    <submittedName>
        <fullName evidence="9">HAMP domain-containing protein</fullName>
    </submittedName>
</protein>
<keyword evidence="2" id="KW-0488">Methylation</keyword>
<accession>A0A3N7HSL1</accession>
<evidence type="ECO:0000313" key="9">
    <source>
        <dbReference type="EMBL" id="RQP25277.1"/>
    </source>
</evidence>
<keyword evidence="10" id="KW-1185">Reference proteome</keyword>
<gene>
    <name evidence="9" type="ORF">DZC73_10635</name>
</gene>
<evidence type="ECO:0000256" key="4">
    <source>
        <dbReference type="PROSITE-ProRule" id="PRU00284"/>
    </source>
</evidence>
<dbReference type="Pfam" id="PF00672">
    <property type="entry name" value="HAMP"/>
    <property type="match status" value="1"/>
</dbReference>
<evidence type="ECO:0000313" key="10">
    <source>
        <dbReference type="Proteomes" id="UP000267464"/>
    </source>
</evidence>
<evidence type="ECO:0000256" key="2">
    <source>
        <dbReference type="ARBA" id="ARBA00022481"/>
    </source>
</evidence>
<dbReference type="CDD" id="cd19411">
    <property type="entry name" value="MCP2201-like_sensor"/>
    <property type="match status" value="1"/>
</dbReference>
<comment type="subcellular location">
    <subcellularLocation>
        <location evidence="1">Membrane</location>
    </subcellularLocation>
</comment>
<dbReference type="RefSeq" id="WP_124540187.1">
    <property type="nucleotide sequence ID" value="NZ_QUSW01000002.1"/>
</dbReference>
<dbReference type="InterPro" id="IPR051310">
    <property type="entry name" value="MCP_chemotaxis"/>
</dbReference>
<keyword evidence="6" id="KW-0472">Membrane</keyword>
<dbReference type="EMBL" id="QUSW01000002">
    <property type="protein sequence ID" value="RQP25277.1"/>
    <property type="molecule type" value="Genomic_DNA"/>
</dbReference>
<dbReference type="PROSITE" id="PS50111">
    <property type="entry name" value="CHEMOTAXIS_TRANSDUC_2"/>
    <property type="match status" value="1"/>
</dbReference>
<name>A0A3N7HSL1_9BURK</name>
<proteinExistence type="inferred from homology"/>
<dbReference type="GO" id="GO:0007165">
    <property type="term" value="P:signal transduction"/>
    <property type="evidence" value="ECO:0007669"/>
    <property type="project" value="UniProtKB-KW"/>
</dbReference>
<dbReference type="SMART" id="SM00283">
    <property type="entry name" value="MA"/>
    <property type="match status" value="1"/>
</dbReference>
<sequence>MNFLNNLKIGRRLIMGFGALLCLFIAAIVLGLAQMSRIEGQLERIGGDDHDRSIALGRLGDAVAMRAIAARNLALLTDAKAQEAELDRAKKAKAEIDTAFATLDKLVARLPAEASERQLLAKAHEMESRYEPIAAGVVQLATSQKQAEAIAKLTAECMPLLTQVLANLEGFDELDAATSAARIGEAKSVYGEARSLQIVIGLAALMAGLGMAWSLTRSITTPINEALVVARAVASGDLTTTISSARKDEAGQLLRALQTMNENLVKLVGAVRHSSESIATGSAQIAVGNQDLSQRTEEQASNLQETAASMDELSATVQNAADTARQASDLAHGASEVAKQGEAVVGQVIGTMEEISNSSRKIADINSVIDGIAFQTNILALNAAVEAARAGEQGRGFAVVAGEVRSLAQRSATAAREIKALIGTSVEKVENGSRLVGDAGRTMGNIMSQVQRVAEMIREISLSAQEQTGGISQVTTAVTQLDQVTQQNAALVEQSAAASESLKHQASSLVNAVSAFRLAHA</sequence>
<dbReference type="AlphaFoldDB" id="A0A3N7HSL1"/>
<feature type="domain" description="HAMP" evidence="8">
    <location>
        <begin position="217"/>
        <end position="269"/>
    </location>
</feature>
<evidence type="ECO:0000256" key="6">
    <source>
        <dbReference type="SAM" id="Phobius"/>
    </source>
</evidence>
<keyword evidence="6" id="KW-1133">Transmembrane helix</keyword>
<dbReference type="CDD" id="cd06225">
    <property type="entry name" value="HAMP"/>
    <property type="match status" value="1"/>
</dbReference>
<dbReference type="SMART" id="SM00304">
    <property type="entry name" value="HAMP"/>
    <property type="match status" value="1"/>
</dbReference>
<dbReference type="PANTHER" id="PTHR43531">
    <property type="entry name" value="PROTEIN ICFG"/>
    <property type="match status" value="1"/>
</dbReference>
<dbReference type="OrthoDB" id="9763018at2"/>
<dbReference type="PANTHER" id="PTHR43531:SF14">
    <property type="entry name" value="METHYL-ACCEPTING CHEMOTAXIS PROTEIN I-RELATED"/>
    <property type="match status" value="1"/>
</dbReference>
<dbReference type="CDD" id="cd11386">
    <property type="entry name" value="MCP_signal"/>
    <property type="match status" value="1"/>
</dbReference>
<dbReference type="InterPro" id="IPR004089">
    <property type="entry name" value="MCPsignal_dom"/>
</dbReference>
<evidence type="ECO:0000259" key="8">
    <source>
        <dbReference type="PROSITE" id="PS50885"/>
    </source>
</evidence>
<dbReference type="Pfam" id="PF00015">
    <property type="entry name" value="MCPsignal"/>
    <property type="match status" value="1"/>
</dbReference>
<evidence type="ECO:0000259" key="7">
    <source>
        <dbReference type="PROSITE" id="PS50111"/>
    </source>
</evidence>
<organism evidence="9 10">
    <name type="scientific">Piscinibacter terrae</name>
    <dbReference type="NCBI Taxonomy" id="2496871"/>
    <lineage>
        <taxon>Bacteria</taxon>
        <taxon>Pseudomonadati</taxon>
        <taxon>Pseudomonadota</taxon>
        <taxon>Betaproteobacteria</taxon>
        <taxon>Burkholderiales</taxon>
        <taxon>Sphaerotilaceae</taxon>
        <taxon>Piscinibacter</taxon>
    </lineage>
</organism>
<dbReference type="FunFam" id="1.10.287.950:FF:000001">
    <property type="entry name" value="Methyl-accepting chemotaxis sensory transducer"/>
    <property type="match status" value="1"/>
</dbReference>
<comment type="similarity">
    <text evidence="3">Belongs to the methyl-accepting chemotaxis (MCP) protein family.</text>
</comment>
<dbReference type="PROSITE" id="PS50885">
    <property type="entry name" value="HAMP"/>
    <property type="match status" value="1"/>
</dbReference>
<keyword evidence="5" id="KW-0175">Coiled coil</keyword>
<dbReference type="Proteomes" id="UP000267464">
    <property type="component" value="Unassembled WGS sequence"/>
</dbReference>
<reference evidence="9 10" key="2">
    <citation type="submission" date="2018-12" db="EMBL/GenBank/DDBJ databases">
        <title>Rhizobacter gummiphilus sp. nov., a rubber-degrading bacterium isolated from the soil of a botanical garden in Japan.</title>
        <authorList>
            <person name="Shunsuke S.S."/>
        </authorList>
    </citation>
    <scope>NUCLEOTIDE SEQUENCE [LARGE SCALE GENOMIC DNA]</scope>
    <source>
        <strain evidence="9 10">S-16</strain>
    </source>
</reference>
<feature type="domain" description="Methyl-accepting transducer" evidence="7">
    <location>
        <begin position="274"/>
        <end position="503"/>
    </location>
</feature>
<evidence type="ECO:0000256" key="3">
    <source>
        <dbReference type="ARBA" id="ARBA00029447"/>
    </source>
</evidence>
<dbReference type="Pfam" id="PF12729">
    <property type="entry name" value="4HB_MCP_1"/>
    <property type="match status" value="1"/>
</dbReference>
<evidence type="ECO:0000256" key="5">
    <source>
        <dbReference type="SAM" id="Coils"/>
    </source>
</evidence>
<dbReference type="InterPro" id="IPR003660">
    <property type="entry name" value="HAMP_dom"/>
</dbReference>
<comment type="caution">
    <text evidence="9">The sequence shown here is derived from an EMBL/GenBank/DDBJ whole genome shotgun (WGS) entry which is preliminary data.</text>
</comment>
<evidence type="ECO:0000256" key="1">
    <source>
        <dbReference type="ARBA" id="ARBA00004370"/>
    </source>
</evidence>
<dbReference type="InterPro" id="IPR024478">
    <property type="entry name" value="HlyB_4HB_MCP"/>
</dbReference>
<dbReference type="GO" id="GO:0005886">
    <property type="term" value="C:plasma membrane"/>
    <property type="evidence" value="ECO:0007669"/>
    <property type="project" value="TreeGrafter"/>
</dbReference>
<dbReference type="InterPro" id="IPR047347">
    <property type="entry name" value="YvaQ-like_sensor"/>
</dbReference>
<dbReference type="GO" id="GO:0004888">
    <property type="term" value="F:transmembrane signaling receptor activity"/>
    <property type="evidence" value="ECO:0007669"/>
    <property type="project" value="TreeGrafter"/>
</dbReference>
<keyword evidence="4" id="KW-0807">Transducer</keyword>